<dbReference type="PANTHER" id="PTHR36932:SF1">
    <property type="entry name" value="CAPSULAR POLYSACCHARIDE BIOSYNTHESIS PROTEIN"/>
    <property type="match status" value="1"/>
</dbReference>
<dbReference type="Gene3D" id="3.40.50.12780">
    <property type="entry name" value="N-terminal domain of ligase-like"/>
    <property type="match status" value="1"/>
</dbReference>
<keyword evidence="3" id="KW-1185">Reference proteome</keyword>
<dbReference type="EMBL" id="NOKA02000009">
    <property type="protein sequence ID" value="RDY31839.1"/>
    <property type="molecule type" value="Genomic_DNA"/>
</dbReference>
<dbReference type="SUPFAM" id="SSF56801">
    <property type="entry name" value="Acetyl-CoA synthetase-like"/>
    <property type="match status" value="1"/>
</dbReference>
<evidence type="ECO:0000259" key="1">
    <source>
        <dbReference type="Pfam" id="PF00501"/>
    </source>
</evidence>
<reference evidence="2 3" key="1">
    <citation type="journal article" date="2017" name="Genome Announc.">
        <title>Draft Genome Sequence of a Sporulating and Motile Strain of Lachnotalea glycerini Isolated from Water in Quebec City, Canada.</title>
        <authorList>
            <person name="Maheux A.F."/>
            <person name="Boudreau D.K."/>
            <person name="Berube E."/>
            <person name="Boissinot M."/>
            <person name="Raymond F."/>
            <person name="Brodeur S."/>
            <person name="Corbeil J."/>
            <person name="Isabel S."/>
            <person name="Omar R.F."/>
            <person name="Bergeron M.G."/>
        </authorList>
    </citation>
    <scope>NUCLEOTIDE SEQUENCE [LARGE SCALE GENOMIC DNA]</scope>
    <source>
        <strain evidence="2 3">CCRI-19302</strain>
    </source>
</reference>
<protein>
    <submittedName>
        <fullName evidence="2">Phenylacetate--CoA ligase family protein</fullName>
    </submittedName>
</protein>
<dbReference type="InterPro" id="IPR042099">
    <property type="entry name" value="ANL_N_sf"/>
</dbReference>
<dbReference type="PANTHER" id="PTHR36932">
    <property type="entry name" value="CAPSULAR POLYSACCHARIDE BIOSYNTHESIS PROTEIN"/>
    <property type="match status" value="1"/>
</dbReference>
<dbReference type="InterPro" id="IPR053158">
    <property type="entry name" value="CapK_Type1_Caps_Biosynth"/>
</dbReference>
<sequence>MIMERMHMKRSRVDEWIEESTGISPLTRKALKAYQLDQINQLLQYAKAGSCLYSYLPERVTSLKEFENIRFTDEEMLTTKSEKMILVSQSDISRIITMETSGTTGKCKRLFYTSKDQELTVGFFTCGLSEFVSNGEITMICMPYEKEGSIGALVAKALTRLGAVCVYCGVGKTFKEMYQMMNENRVEHVVALPMHMLSLGRWIRANELSITLKSILVSADNCPYWLSQELGKSFNCEVFNHYGSRESGLGGAVECGAHDGMHVREKDLYIEIVDEKGNVLPNGQFGELVITTLHRQAMPLIRYRTKDYTRILSLKCACGGITLRLDKVVRKESIAMQAFDEALFSIKEVLDCKITKDKDGITIDIVTANEVSKTYLYHKLQKVNSFYFPNTKIDVHIIIDKERNILPCYLGKRCICAVK</sequence>
<evidence type="ECO:0000313" key="2">
    <source>
        <dbReference type="EMBL" id="RDY31839.1"/>
    </source>
</evidence>
<comment type="caution">
    <text evidence="2">The sequence shown here is derived from an EMBL/GenBank/DDBJ whole genome shotgun (WGS) entry which is preliminary data.</text>
</comment>
<dbReference type="NCBIfam" id="NF045666">
    <property type="entry name" value="DVU1553_fam_AMP"/>
    <property type="match status" value="1"/>
</dbReference>
<name>A0A371JGH4_9FIRM</name>
<gene>
    <name evidence="2" type="ORF">CG710_007600</name>
</gene>
<dbReference type="InterPro" id="IPR000873">
    <property type="entry name" value="AMP-dep_synth/lig_dom"/>
</dbReference>
<keyword evidence="2" id="KW-0436">Ligase</keyword>
<proteinExistence type="predicted"/>
<evidence type="ECO:0000313" key="3">
    <source>
        <dbReference type="Proteomes" id="UP000216411"/>
    </source>
</evidence>
<dbReference type="OrthoDB" id="580775at2"/>
<organism evidence="2 3">
    <name type="scientific">Lachnotalea glycerini</name>
    <dbReference type="NCBI Taxonomy" id="1763509"/>
    <lineage>
        <taxon>Bacteria</taxon>
        <taxon>Bacillati</taxon>
        <taxon>Bacillota</taxon>
        <taxon>Clostridia</taxon>
        <taxon>Lachnospirales</taxon>
        <taxon>Lachnospiraceae</taxon>
        <taxon>Lachnotalea</taxon>
    </lineage>
</organism>
<dbReference type="AlphaFoldDB" id="A0A371JGH4"/>
<dbReference type="Pfam" id="PF00501">
    <property type="entry name" value="AMP-binding"/>
    <property type="match status" value="1"/>
</dbReference>
<feature type="domain" description="AMP-dependent synthetase/ligase" evidence="1">
    <location>
        <begin position="99"/>
        <end position="291"/>
    </location>
</feature>
<accession>A0A371JGH4</accession>
<dbReference type="GO" id="GO:0016874">
    <property type="term" value="F:ligase activity"/>
    <property type="evidence" value="ECO:0007669"/>
    <property type="project" value="UniProtKB-KW"/>
</dbReference>
<dbReference type="Proteomes" id="UP000216411">
    <property type="component" value="Unassembled WGS sequence"/>
</dbReference>